<accession>A0A9P4VQR0</accession>
<evidence type="ECO:0000256" key="8">
    <source>
        <dbReference type="SAM" id="SignalP"/>
    </source>
</evidence>
<comment type="caution">
    <text evidence="10">The sequence shown here is derived from an EMBL/GenBank/DDBJ whole genome shotgun (WGS) entry which is preliminary data.</text>
</comment>
<keyword evidence="3 8" id="KW-0732">Signal</keyword>
<dbReference type="Proteomes" id="UP000799429">
    <property type="component" value="Unassembled WGS sequence"/>
</dbReference>
<evidence type="ECO:0000256" key="5">
    <source>
        <dbReference type="ARBA" id="ARBA00023136"/>
    </source>
</evidence>
<dbReference type="PANTHER" id="PTHR24269">
    <property type="entry name" value="KREMEN PROTEIN"/>
    <property type="match status" value="1"/>
</dbReference>
<dbReference type="Pfam" id="PF01822">
    <property type="entry name" value="WSC"/>
    <property type="match status" value="1"/>
</dbReference>
<evidence type="ECO:0000256" key="2">
    <source>
        <dbReference type="ARBA" id="ARBA00022692"/>
    </source>
</evidence>
<evidence type="ECO:0000256" key="1">
    <source>
        <dbReference type="ARBA" id="ARBA00004167"/>
    </source>
</evidence>
<feature type="chain" id="PRO_5040181865" description="WSC domain-containing protein" evidence="8">
    <location>
        <begin position="25"/>
        <end position="292"/>
    </location>
</feature>
<gene>
    <name evidence="10" type="ORF">M501DRAFT_934502</name>
</gene>
<reference evidence="10" key="1">
    <citation type="journal article" date="2020" name="Stud. Mycol.">
        <title>101 Dothideomycetes genomes: a test case for predicting lifestyles and emergence of pathogens.</title>
        <authorList>
            <person name="Haridas S."/>
            <person name="Albert R."/>
            <person name="Binder M."/>
            <person name="Bloem J."/>
            <person name="Labutti K."/>
            <person name="Salamov A."/>
            <person name="Andreopoulos B."/>
            <person name="Baker S."/>
            <person name="Barry K."/>
            <person name="Bills G."/>
            <person name="Bluhm B."/>
            <person name="Cannon C."/>
            <person name="Castanera R."/>
            <person name="Culley D."/>
            <person name="Daum C."/>
            <person name="Ezra D."/>
            <person name="Gonzalez J."/>
            <person name="Henrissat B."/>
            <person name="Kuo A."/>
            <person name="Liang C."/>
            <person name="Lipzen A."/>
            <person name="Lutzoni F."/>
            <person name="Magnuson J."/>
            <person name="Mondo S."/>
            <person name="Nolan M."/>
            <person name="Ohm R."/>
            <person name="Pangilinan J."/>
            <person name="Park H.-J."/>
            <person name="Ramirez L."/>
            <person name="Alfaro M."/>
            <person name="Sun H."/>
            <person name="Tritt A."/>
            <person name="Yoshinaga Y."/>
            <person name="Zwiers L.-H."/>
            <person name="Turgeon B."/>
            <person name="Goodwin S."/>
            <person name="Spatafora J."/>
            <person name="Crous P."/>
            <person name="Grigoriev I."/>
        </authorList>
    </citation>
    <scope>NUCLEOTIDE SEQUENCE</scope>
    <source>
        <strain evidence="10">CBS 101060</strain>
    </source>
</reference>
<evidence type="ECO:0000256" key="3">
    <source>
        <dbReference type="ARBA" id="ARBA00022729"/>
    </source>
</evidence>
<protein>
    <recommendedName>
        <fullName evidence="9">WSC domain-containing protein</fullName>
    </recommendedName>
</protein>
<keyword evidence="4 7" id="KW-1133">Transmembrane helix</keyword>
<feature type="signal peptide" evidence="8">
    <location>
        <begin position="1"/>
        <end position="24"/>
    </location>
</feature>
<feature type="transmembrane region" description="Helical" evidence="7">
    <location>
        <begin position="188"/>
        <end position="212"/>
    </location>
</feature>
<dbReference type="InterPro" id="IPR002889">
    <property type="entry name" value="WSC_carb-bd"/>
</dbReference>
<dbReference type="OrthoDB" id="2019572at2759"/>
<dbReference type="EMBL" id="MU006096">
    <property type="protein sequence ID" value="KAF2838605.1"/>
    <property type="molecule type" value="Genomic_DNA"/>
</dbReference>
<proteinExistence type="predicted"/>
<dbReference type="SMART" id="SM00321">
    <property type="entry name" value="WSC"/>
    <property type="match status" value="1"/>
</dbReference>
<comment type="subcellular location">
    <subcellularLocation>
        <location evidence="1">Membrane</location>
        <topology evidence="1">Single-pass membrane protein</topology>
    </subcellularLocation>
</comment>
<dbReference type="AlphaFoldDB" id="A0A9P4VQR0"/>
<evidence type="ECO:0000313" key="10">
    <source>
        <dbReference type="EMBL" id="KAF2838605.1"/>
    </source>
</evidence>
<feature type="domain" description="WSC" evidence="9">
    <location>
        <begin position="38"/>
        <end position="127"/>
    </location>
</feature>
<dbReference type="PROSITE" id="PS51212">
    <property type="entry name" value="WSC"/>
    <property type="match status" value="1"/>
</dbReference>
<name>A0A9P4VQR0_9PEZI</name>
<keyword evidence="11" id="KW-1185">Reference proteome</keyword>
<keyword evidence="2 7" id="KW-0812">Transmembrane</keyword>
<keyword evidence="5 7" id="KW-0472">Membrane</keyword>
<dbReference type="InterPro" id="IPR051836">
    <property type="entry name" value="Kremen_rcpt"/>
</dbReference>
<organism evidence="10 11">
    <name type="scientific">Patellaria atrata CBS 101060</name>
    <dbReference type="NCBI Taxonomy" id="1346257"/>
    <lineage>
        <taxon>Eukaryota</taxon>
        <taxon>Fungi</taxon>
        <taxon>Dikarya</taxon>
        <taxon>Ascomycota</taxon>
        <taxon>Pezizomycotina</taxon>
        <taxon>Dothideomycetes</taxon>
        <taxon>Dothideomycetes incertae sedis</taxon>
        <taxon>Patellariales</taxon>
        <taxon>Patellariaceae</taxon>
        <taxon>Patellaria</taxon>
    </lineage>
</organism>
<sequence>MVSSPLRSALAAASFLSLITLSSQQAIPTATYTGPLRTMTEKGCYDDPKPLVNHGPWTFQTSGNCQPICVQLKKPVMALVNGEDCWCGDLLPALSAKVDDDECNTPCNGFPDEMCGGNKKWRVLLTGITNNQIDHYDPQNPSGSQGPKTTAVLQSQAIITVGGSTVVVTAAPTNTNASQSTGGGPNKAGIAAGVVVGVVVISGAVVGVFLILRHRRRKQLEEDYRRQAAVSDFVNGGKGSSVASISDSRLDPETMFARRMSDGSIMDNQDYSRRILKVRSLYSSILLACTNP</sequence>
<evidence type="ECO:0000313" key="11">
    <source>
        <dbReference type="Proteomes" id="UP000799429"/>
    </source>
</evidence>
<evidence type="ECO:0000259" key="9">
    <source>
        <dbReference type="PROSITE" id="PS51212"/>
    </source>
</evidence>
<evidence type="ECO:0000256" key="7">
    <source>
        <dbReference type="SAM" id="Phobius"/>
    </source>
</evidence>
<evidence type="ECO:0000256" key="4">
    <source>
        <dbReference type="ARBA" id="ARBA00022989"/>
    </source>
</evidence>
<dbReference type="GO" id="GO:0005886">
    <property type="term" value="C:plasma membrane"/>
    <property type="evidence" value="ECO:0007669"/>
    <property type="project" value="TreeGrafter"/>
</dbReference>
<evidence type="ECO:0000256" key="6">
    <source>
        <dbReference type="ARBA" id="ARBA00023180"/>
    </source>
</evidence>
<dbReference type="PANTHER" id="PTHR24269:SF23">
    <property type="entry name" value="PLASMA MEMBRANE SENSOR TRANSDUCER (EUROFUNG)"/>
    <property type="match status" value="1"/>
</dbReference>
<keyword evidence="6" id="KW-0325">Glycoprotein</keyword>